<dbReference type="InterPro" id="IPR000600">
    <property type="entry name" value="ROK"/>
</dbReference>
<organism evidence="4 5">
    <name type="scientific">Clostridium gallinarum</name>
    <dbReference type="NCBI Taxonomy" id="2762246"/>
    <lineage>
        <taxon>Bacteria</taxon>
        <taxon>Bacillati</taxon>
        <taxon>Bacillota</taxon>
        <taxon>Clostridia</taxon>
        <taxon>Eubacteriales</taxon>
        <taxon>Clostridiaceae</taxon>
        <taxon>Clostridium</taxon>
    </lineage>
</organism>
<evidence type="ECO:0000256" key="1">
    <source>
        <dbReference type="ARBA" id="ARBA00002486"/>
    </source>
</evidence>
<evidence type="ECO:0000313" key="5">
    <source>
        <dbReference type="Proteomes" id="UP000640335"/>
    </source>
</evidence>
<dbReference type="RefSeq" id="WP_191749616.1">
    <property type="nucleotide sequence ID" value="NZ_JACSQZ010000018.1"/>
</dbReference>
<dbReference type="Gene3D" id="1.10.10.10">
    <property type="entry name" value="Winged helix-like DNA-binding domain superfamily/Winged helix DNA-binding domain"/>
    <property type="match status" value="1"/>
</dbReference>
<comment type="caution">
    <text evidence="4">The sequence shown here is derived from an EMBL/GenBank/DDBJ whole genome shotgun (WGS) entry which is preliminary data.</text>
</comment>
<protein>
    <submittedName>
        <fullName evidence="4">ROK family protein</fullName>
    </submittedName>
</protein>
<keyword evidence="3" id="KW-0119">Carbohydrate metabolism</keyword>
<dbReference type="Proteomes" id="UP000640335">
    <property type="component" value="Unassembled WGS sequence"/>
</dbReference>
<name>A0ABR8Q361_9CLOT</name>
<accession>A0ABR8Q361</accession>
<dbReference type="EMBL" id="JACSQZ010000018">
    <property type="protein sequence ID" value="MBD7914852.1"/>
    <property type="molecule type" value="Genomic_DNA"/>
</dbReference>
<keyword evidence="3" id="KW-0859">Xylose metabolism</keyword>
<evidence type="ECO:0000313" key="4">
    <source>
        <dbReference type="EMBL" id="MBD7914852.1"/>
    </source>
</evidence>
<proteinExistence type="inferred from homology"/>
<evidence type="ECO:0000256" key="2">
    <source>
        <dbReference type="ARBA" id="ARBA00006479"/>
    </source>
</evidence>
<dbReference type="SUPFAM" id="SSF46785">
    <property type="entry name" value="Winged helix' DNA-binding domain"/>
    <property type="match status" value="1"/>
</dbReference>
<dbReference type="PANTHER" id="PTHR18964">
    <property type="entry name" value="ROK (REPRESSOR, ORF, KINASE) FAMILY"/>
    <property type="match status" value="1"/>
</dbReference>
<reference evidence="4 5" key="1">
    <citation type="submission" date="2020-08" db="EMBL/GenBank/DDBJ databases">
        <title>A Genomic Blueprint of the Chicken Gut Microbiome.</title>
        <authorList>
            <person name="Gilroy R."/>
            <person name="Ravi A."/>
            <person name="Getino M."/>
            <person name="Pursley I."/>
            <person name="Horton D.L."/>
            <person name="Alikhan N.-F."/>
            <person name="Baker D."/>
            <person name="Gharbi K."/>
            <person name="Hall N."/>
            <person name="Watson M."/>
            <person name="Adriaenssens E.M."/>
            <person name="Foster-Nyarko E."/>
            <person name="Jarju S."/>
            <person name="Secka A."/>
            <person name="Antonio M."/>
            <person name="Oren A."/>
            <person name="Chaudhuri R."/>
            <person name="La Ragione R.M."/>
            <person name="Hildebrand F."/>
            <person name="Pallen M.J."/>
        </authorList>
    </citation>
    <scope>NUCLEOTIDE SEQUENCE [LARGE SCALE GENOMIC DNA]</scope>
    <source>
        <strain evidence="4 5">Sa3CUN1</strain>
    </source>
</reference>
<gene>
    <name evidence="4" type="ORF">H9660_06805</name>
</gene>
<dbReference type="InterPro" id="IPR036390">
    <property type="entry name" value="WH_DNA-bd_sf"/>
</dbReference>
<comment type="similarity">
    <text evidence="2">Belongs to the ROK (NagC/XylR) family.</text>
</comment>
<keyword evidence="5" id="KW-1185">Reference proteome</keyword>
<dbReference type="InterPro" id="IPR043129">
    <property type="entry name" value="ATPase_NBD"/>
</dbReference>
<dbReference type="Pfam" id="PF00480">
    <property type="entry name" value="ROK"/>
    <property type="match status" value="1"/>
</dbReference>
<dbReference type="InterPro" id="IPR049874">
    <property type="entry name" value="ROK_cs"/>
</dbReference>
<comment type="function">
    <text evidence="1">Transcriptional repressor of xylose-utilizing enzymes.</text>
</comment>
<dbReference type="PROSITE" id="PS01125">
    <property type="entry name" value="ROK"/>
    <property type="match status" value="1"/>
</dbReference>
<dbReference type="InterPro" id="IPR036388">
    <property type="entry name" value="WH-like_DNA-bd_sf"/>
</dbReference>
<dbReference type="SUPFAM" id="SSF53067">
    <property type="entry name" value="Actin-like ATPase domain"/>
    <property type="match status" value="2"/>
</dbReference>
<dbReference type="Gene3D" id="3.30.420.40">
    <property type="match status" value="2"/>
</dbReference>
<dbReference type="PANTHER" id="PTHR18964:SF149">
    <property type="entry name" value="BIFUNCTIONAL UDP-N-ACETYLGLUCOSAMINE 2-EPIMERASE_N-ACETYLMANNOSAMINE KINASE"/>
    <property type="match status" value="1"/>
</dbReference>
<sequence>MDNNKFNIRKFNIVQILTLLFKKPNISRIDISKLINLNKASVSEIIALLIEKNLVSEIGTGVSGTSGGRKPILLKINEKAGCSLGIDLGIDYVSFLLTDLNKNVLFYDYYEEIINKNNVVEIIVKVITSLESIFKDYEYGLIGATLAVHGRVFNNKIQFTPYYDLDEIDLIKQLSSFILDVNFYLENESNLAAIGEFENSINPLNNAVVINIHSGIGSGIIINGKLYTGFEGRAGEIGHIVLIPNGKDCPCGNKGCFEQYCSIPALLDDFNSKSDLKIRTIKELCDLYNSNNKNAIDSLTKNIEFMSIGISNIFNLFAADNIFIHSEITNYMPDYLKLINNKIDTIFSKSITILPNKLDSKSNLYGGINKCIYNFFNEIPDKL</sequence>
<evidence type="ECO:0000256" key="3">
    <source>
        <dbReference type="ARBA" id="ARBA00022629"/>
    </source>
</evidence>